<accession>A0A2I0XA89</accession>
<keyword evidence="15" id="KW-1185">Reference proteome</keyword>
<sequence length="617" mass="71003">MVSESGGVDWQRRKKKVLVQERGEVAQQAICVKDQRRNFGQISRFLDCLTSITTRQNENLEEIRDPLPVRDQSQRAFLNTFPRIGSCDMELWYWLAFAATAATLAAAGWVGWSAAEWLWFQPRRLERKLMAQGIRGSRYRLLYGDLKEIGNLVGEARRKPLPLSHSIVDRVVPHLTRAVDLYGGKNNAPFFWFGPCPRVIIMDPELVKDILSNKFGHFEKPRSTPIGRLLALGLVAYEGEKWVKHRRIINPAFHIEKLKMMMPLFSACCDELISRWEELVDSSGVFDIDIWSEFQNFSADVISRTAFGSSYKEGRRIFELQKEQTELVAQAVRNLYIPGFRFIPTQKNRRRNEIYREVAALLKSMIGQREHAIKNGEAKTDDLLGLLMESNRRHAQEGDHMQDASLTTEDVIEECKLFYFAGQETTSVLLTWTMIVLSMHPNWQDQARNEVLQVFGQSKPTFEGLSRLKIMTMIFYEVLRLYPPAVILLRHTYKEMKLGEFTFPPGVQLLLPIILLHHSREFWGEDAEEFNPKRFSEGVSKATKNQLIFFPFGWGPRICIGQSFALTEAKIALALILQRFSVELSPSYAHAPYTILTLQPQYGAQVILHKLHPLQLA</sequence>
<evidence type="ECO:0000256" key="6">
    <source>
        <dbReference type="ARBA" id="ARBA00022989"/>
    </source>
</evidence>
<keyword evidence="6 13" id="KW-1133">Transmembrane helix</keyword>
<evidence type="ECO:0000256" key="5">
    <source>
        <dbReference type="ARBA" id="ARBA00022723"/>
    </source>
</evidence>
<dbReference type="GO" id="GO:0004497">
    <property type="term" value="F:monooxygenase activity"/>
    <property type="evidence" value="ECO:0007669"/>
    <property type="project" value="UniProtKB-KW"/>
</dbReference>
<dbReference type="InterPro" id="IPR002401">
    <property type="entry name" value="Cyt_P450_E_grp-I"/>
</dbReference>
<dbReference type="GO" id="GO:0016020">
    <property type="term" value="C:membrane"/>
    <property type="evidence" value="ECO:0007669"/>
    <property type="project" value="UniProtKB-SubCell"/>
</dbReference>
<dbReference type="FunFam" id="1.10.630.10:FF:000029">
    <property type="entry name" value="Cytochrome P450 734A1"/>
    <property type="match status" value="1"/>
</dbReference>
<evidence type="ECO:0000313" key="15">
    <source>
        <dbReference type="Proteomes" id="UP000233837"/>
    </source>
</evidence>
<dbReference type="PANTHER" id="PTHR24282">
    <property type="entry name" value="CYTOCHROME P450 FAMILY MEMBER"/>
    <property type="match status" value="1"/>
</dbReference>
<proteinExistence type="inferred from homology"/>
<comment type="subcellular location">
    <subcellularLocation>
        <location evidence="1">Membrane</location>
        <topology evidence="1">Single-pass membrane protein</topology>
    </subcellularLocation>
</comment>
<dbReference type="InterPro" id="IPR036396">
    <property type="entry name" value="Cyt_P450_sf"/>
</dbReference>
<evidence type="ECO:0000256" key="13">
    <source>
        <dbReference type="SAM" id="Phobius"/>
    </source>
</evidence>
<dbReference type="Pfam" id="PF00067">
    <property type="entry name" value="p450"/>
    <property type="match status" value="1"/>
</dbReference>
<evidence type="ECO:0000256" key="12">
    <source>
        <dbReference type="RuleBase" id="RU000461"/>
    </source>
</evidence>
<name>A0A2I0XA89_9ASPA</name>
<keyword evidence="5 11" id="KW-0479">Metal-binding</keyword>
<keyword evidence="8 11" id="KW-0408">Iron</keyword>
<dbReference type="GO" id="GO:0005506">
    <property type="term" value="F:iron ion binding"/>
    <property type="evidence" value="ECO:0007669"/>
    <property type="project" value="InterPro"/>
</dbReference>
<evidence type="ECO:0000256" key="7">
    <source>
        <dbReference type="ARBA" id="ARBA00023002"/>
    </source>
</evidence>
<evidence type="ECO:0000256" key="2">
    <source>
        <dbReference type="ARBA" id="ARBA00010617"/>
    </source>
</evidence>
<dbReference type="GO" id="GO:0016705">
    <property type="term" value="F:oxidoreductase activity, acting on paired donors, with incorporation or reduction of molecular oxygen"/>
    <property type="evidence" value="ECO:0007669"/>
    <property type="project" value="InterPro"/>
</dbReference>
<evidence type="ECO:0000256" key="11">
    <source>
        <dbReference type="PIRSR" id="PIRSR602401-1"/>
    </source>
</evidence>
<dbReference type="InterPro" id="IPR050665">
    <property type="entry name" value="Cytochrome_P450_Monooxygen"/>
</dbReference>
<dbReference type="STRING" id="906689.A0A2I0XA89"/>
<feature type="binding site" description="axial binding residue" evidence="11">
    <location>
        <position position="559"/>
    </location>
    <ligand>
        <name>heme</name>
        <dbReference type="ChEBI" id="CHEBI:30413"/>
    </ligand>
    <ligandPart>
        <name>Fe</name>
        <dbReference type="ChEBI" id="CHEBI:18248"/>
    </ligandPart>
</feature>
<dbReference type="PRINTS" id="PR00385">
    <property type="entry name" value="P450"/>
</dbReference>
<keyword evidence="10 13" id="KW-0472">Membrane</keyword>
<evidence type="ECO:0000256" key="10">
    <source>
        <dbReference type="ARBA" id="ARBA00023136"/>
    </source>
</evidence>
<dbReference type="GO" id="GO:0020037">
    <property type="term" value="F:heme binding"/>
    <property type="evidence" value="ECO:0007669"/>
    <property type="project" value="InterPro"/>
</dbReference>
<dbReference type="InterPro" id="IPR001128">
    <property type="entry name" value="Cyt_P450"/>
</dbReference>
<dbReference type="PRINTS" id="PR00463">
    <property type="entry name" value="EP450I"/>
</dbReference>
<dbReference type="InterPro" id="IPR017972">
    <property type="entry name" value="Cyt_P450_CS"/>
</dbReference>
<dbReference type="AlphaFoldDB" id="A0A2I0XA89"/>
<dbReference type="PANTHER" id="PTHR24282:SF255">
    <property type="entry name" value="CYTOCHROME P450 72A11-RELATED"/>
    <property type="match status" value="1"/>
</dbReference>
<feature type="transmembrane region" description="Helical" evidence="13">
    <location>
        <begin position="91"/>
        <end position="120"/>
    </location>
</feature>
<keyword evidence="4 13" id="KW-0812">Transmembrane</keyword>
<evidence type="ECO:0000256" key="4">
    <source>
        <dbReference type="ARBA" id="ARBA00022692"/>
    </source>
</evidence>
<dbReference type="Gene3D" id="1.10.630.10">
    <property type="entry name" value="Cytochrome P450"/>
    <property type="match status" value="1"/>
</dbReference>
<keyword evidence="7 12" id="KW-0560">Oxidoreductase</keyword>
<keyword evidence="3 11" id="KW-0349">Heme</keyword>
<keyword evidence="9 12" id="KW-0503">Monooxygenase</keyword>
<dbReference type="Proteomes" id="UP000233837">
    <property type="component" value="Unassembled WGS sequence"/>
</dbReference>
<evidence type="ECO:0000256" key="1">
    <source>
        <dbReference type="ARBA" id="ARBA00004167"/>
    </source>
</evidence>
<dbReference type="EMBL" id="KZ502028">
    <property type="protein sequence ID" value="PKU84806.1"/>
    <property type="molecule type" value="Genomic_DNA"/>
</dbReference>
<comment type="similarity">
    <text evidence="2 12">Belongs to the cytochrome P450 family.</text>
</comment>
<gene>
    <name evidence="14" type="primary">CYP72A1</name>
    <name evidence="14" type="ORF">MA16_Dca020517</name>
</gene>
<evidence type="ECO:0000313" key="14">
    <source>
        <dbReference type="EMBL" id="PKU84806.1"/>
    </source>
</evidence>
<organism evidence="14 15">
    <name type="scientific">Dendrobium catenatum</name>
    <dbReference type="NCBI Taxonomy" id="906689"/>
    <lineage>
        <taxon>Eukaryota</taxon>
        <taxon>Viridiplantae</taxon>
        <taxon>Streptophyta</taxon>
        <taxon>Embryophyta</taxon>
        <taxon>Tracheophyta</taxon>
        <taxon>Spermatophyta</taxon>
        <taxon>Magnoliopsida</taxon>
        <taxon>Liliopsida</taxon>
        <taxon>Asparagales</taxon>
        <taxon>Orchidaceae</taxon>
        <taxon>Epidendroideae</taxon>
        <taxon>Malaxideae</taxon>
        <taxon>Dendrobiinae</taxon>
        <taxon>Dendrobium</taxon>
    </lineage>
</organism>
<reference evidence="14 15" key="2">
    <citation type="journal article" date="2017" name="Nature">
        <title>The Apostasia genome and the evolution of orchids.</title>
        <authorList>
            <person name="Zhang G.Q."/>
            <person name="Liu K.W."/>
            <person name="Li Z."/>
            <person name="Lohaus R."/>
            <person name="Hsiao Y.Y."/>
            <person name="Niu S.C."/>
            <person name="Wang J.Y."/>
            <person name="Lin Y.C."/>
            <person name="Xu Q."/>
            <person name="Chen L.J."/>
            <person name="Yoshida K."/>
            <person name="Fujiwara S."/>
            <person name="Wang Z.W."/>
            <person name="Zhang Y.Q."/>
            <person name="Mitsuda N."/>
            <person name="Wang M."/>
            <person name="Liu G.H."/>
            <person name="Pecoraro L."/>
            <person name="Huang H.X."/>
            <person name="Xiao X.J."/>
            <person name="Lin M."/>
            <person name="Wu X.Y."/>
            <person name="Wu W.L."/>
            <person name="Chen Y.Y."/>
            <person name="Chang S.B."/>
            <person name="Sakamoto S."/>
            <person name="Ohme-Takagi M."/>
            <person name="Yagi M."/>
            <person name="Zeng S.J."/>
            <person name="Shen C.Y."/>
            <person name="Yeh C.M."/>
            <person name="Luo Y.B."/>
            <person name="Tsai W.C."/>
            <person name="Van de Peer Y."/>
            <person name="Liu Z.J."/>
        </authorList>
    </citation>
    <scope>NUCLEOTIDE SEQUENCE [LARGE SCALE GENOMIC DNA]</scope>
    <source>
        <tissue evidence="14">The whole plant</tissue>
    </source>
</reference>
<dbReference type="GO" id="GO:0008202">
    <property type="term" value="P:steroid metabolic process"/>
    <property type="evidence" value="ECO:0007669"/>
    <property type="project" value="UniProtKB-ARBA"/>
</dbReference>
<reference evidence="14 15" key="1">
    <citation type="journal article" date="2016" name="Sci. Rep.">
        <title>The Dendrobium catenatum Lindl. genome sequence provides insights into polysaccharide synthase, floral development and adaptive evolution.</title>
        <authorList>
            <person name="Zhang G.Q."/>
            <person name="Xu Q."/>
            <person name="Bian C."/>
            <person name="Tsai W.C."/>
            <person name="Yeh C.M."/>
            <person name="Liu K.W."/>
            <person name="Yoshida K."/>
            <person name="Zhang L.S."/>
            <person name="Chang S.B."/>
            <person name="Chen F."/>
            <person name="Shi Y."/>
            <person name="Su Y.Y."/>
            <person name="Zhang Y.Q."/>
            <person name="Chen L.J."/>
            <person name="Yin Y."/>
            <person name="Lin M."/>
            <person name="Huang H."/>
            <person name="Deng H."/>
            <person name="Wang Z.W."/>
            <person name="Zhu S.L."/>
            <person name="Zhao X."/>
            <person name="Deng C."/>
            <person name="Niu S.C."/>
            <person name="Huang J."/>
            <person name="Wang M."/>
            <person name="Liu G.H."/>
            <person name="Yang H.J."/>
            <person name="Xiao X.J."/>
            <person name="Hsiao Y.Y."/>
            <person name="Wu W.L."/>
            <person name="Chen Y.Y."/>
            <person name="Mitsuda N."/>
            <person name="Ohme-Takagi M."/>
            <person name="Luo Y.B."/>
            <person name="Van de Peer Y."/>
            <person name="Liu Z.J."/>
        </authorList>
    </citation>
    <scope>NUCLEOTIDE SEQUENCE [LARGE SCALE GENOMIC DNA]</scope>
    <source>
        <tissue evidence="14">The whole plant</tissue>
    </source>
</reference>
<comment type="cofactor">
    <cofactor evidence="11">
        <name>heme</name>
        <dbReference type="ChEBI" id="CHEBI:30413"/>
    </cofactor>
</comment>
<protein>
    <submittedName>
        <fullName evidence="14">Secologanin synthase</fullName>
    </submittedName>
</protein>
<evidence type="ECO:0000256" key="8">
    <source>
        <dbReference type="ARBA" id="ARBA00023004"/>
    </source>
</evidence>
<evidence type="ECO:0000256" key="9">
    <source>
        <dbReference type="ARBA" id="ARBA00023033"/>
    </source>
</evidence>
<evidence type="ECO:0000256" key="3">
    <source>
        <dbReference type="ARBA" id="ARBA00022617"/>
    </source>
</evidence>
<dbReference type="PROSITE" id="PS00086">
    <property type="entry name" value="CYTOCHROME_P450"/>
    <property type="match status" value="1"/>
</dbReference>
<dbReference type="SUPFAM" id="SSF48264">
    <property type="entry name" value="Cytochrome P450"/>
    <property type="match status" value="1"/>
</dbReference>